<sequence length="249" mass="27681">MAKKILIAGESWMTYTTHVKGFDTFYTSSYEEGVGFIRDAIEKAGYEVEYIPNHLAPDKFPTTSEELNKYECVILSDIGSNTLLLPNDTFAKGLKTPNRCELIKDYVNGGGSFLMIGGYMSFTGIDAKTRYGQTAVKDILPVKCLDIDDRAEHPEGIVPITVKEHDALKGLPKEWPHFLGYNRTVAIPEGEVLATIGDDPFIAVGEFGKGKSAVFTSDCAPHWGSPEFVSWEFYNELWKGILDYLTNKA</sequence>
<feature type="domain" description="Putative glutamine amidotransferase" evidence="1">
    <location>
        <begin position="4"/>
        <end position="246"/>
    </location>
</feature>
<protein>
    <recommendedName>
        <fullName evidence="1">Putative glutamine amidotransferase domain-containing protein</fullName>
    </recommendedName>
</protein>
<evidence type="ECO:0000313" key="2">
    <source>
        <dbReference type="EMBL" id="OLS02666.1"/>
    </source>
</evidence>
<keyword evidence="3" id="KW-1185">Reference proteome</keyword>
<evidence type="ECO:0000313" key="3">
    <source>
        <dbReference type="Proteomes" id="UP000186112"/>
    </source>
</evidence>
<dbReference type="Gene3D" id="3.40.50.880">
    <property type="match status" value="1"/>
</dbReference>
<reference evidence="2 3" key="1">
    <citation type="submission" date="2016-02" db="EMBL/GenBank/DDBJ databases">
        <title>Genome sequence of Tissierella creatinophila DSM 6911.</title>
        <authorList>
            <person name="Poehlein A."/>
            <person name="Daniel R."/>
        </authorList>
    </citation>
    <scope>NUCLEOTIDE SEQUENCE [LARGE SCALE GENOMIC DNA]</scope>
    <source>
        <strain evidence="2 3">DSM 6911</strain>
    </source>
</reference>
<dbReference type="PANTHER" id="PTHR37947:SF1">
    <property type="entry name" value="BLL2462 PROTEIN"/>
    <property type="match status" value="1"/>
</dbReference>
<dbReference type="CDD" id="cd03143">
    <property type="entry name" value="A4_beta-galactosidase_middle_domain"/>
    <property type="match status" value="1"/>
</dbReference>
<dbReference type="OrthoDB" id="9781333at2"/>
<dbReference type="InterPro" id="IPR029062">
    <property type="entry name" value="Class_I_gatase-like"/>
</dbReference>
<comment type="caution">
    <text evidence="2">The sequence shown here is derived from an EMBL/GenBank/DDBJ whole genome shotgun (WGS) entry which is preliminary data.</text>
</comment>
<dbReference type="EMBL" id="LTDM01000022">
    <property type="protein sequence ID" value="OLS02666.1"/>
    <property type="molecule type" value="Genomic_DNA"/>
</dbReference>
<proteinExistence type="predicted"/>
<name>A0A1U7M5V8_TISCR</name>
<evidence type="ECO:0000259" key="1">
    <source>
        <dbReference type="Pfam" id="PF07090"/>
    </source>
</evidence>
<dbReference type="Pfam" id="PF07090">
    <property type="entry name" value="GATase1_like"/>
    <property type="match status" value="1"/>
</dbReference>
<gene>
    <name evidence="2" type="ORF">TICRE_14670</name>
</gene>
<accession>A0A1U7M5V8</accession>
<dbReference type="Proteomes" id="UP000186112">
    <property type="component" value="Unassembled WGS sequence"/>
</dbReference>
<dbReference type="SUPFAM" id="SSF52317">
    <property type="entry name" value="Class I glutamine amidotransferase-like"/>
    <property type="match status" value="1"/>
</dbReference>
<organism evidence="2 3">
    <name type="scientific">Tissierella creatinophila DSM 6911</name>
    <dbReference type="NCBI Taxonomy" id="1123403"/>
    <lineage>
        <taxon>Bacteria</taxon>
        <taxon>Bacillati</taxon>
        <taxon>Bacillota</taxon>
        <taxon>Tissierellia</taxon>
        <taxon>Tissierellales</taxon>
        <taxon>Tissierellaceae</taxon>
        <taxon>Tissierella</taxon>
    </lineage>
</organism>
<dbReference type="RefSeq" id="WP_075726616.1">
    <property type="nucleotide sequence ID" value="NZ_LTDM01000022.1"/>
</dbReference>
<dbReference type="AlphaFoldDB" id="A0A1U7M5V8"/>
<dbReference type="PANTHER" id="PTHR37947">
    <property type="entry name" value="BLL2462 PROTEIN"/>
    <property type="match status" value="1"/>
</dbReference>
<dbReference type="InterPro" id="IPR010768">
    <property type="entry name" value="GATase1-like"/>
</dbReference>